<name>A0ABR1H6V2_9HYPO</name>
<feature type="non-terminal residue" evidence="2">
    <location>
        <position position="217"/>
    </location>
</feature>
<feature type="region of interest" description="Disordered" evidence="1">
    <location>
        <begin position="40"/>
        <end position="81"/>
    </location>
</feature>
<proteinExistence type="predicted"/>
<feature type="compositionally biased region" description="Polar residues" evidence="1">
    <location>
        <begin position="60"/>
        <end position="76"/>
    </location>
</feature>
<reference evidence="2 3" key="1">
    <citation type="journal article" date="2025" name="Microbiol. Resour. Announc.">
        <title>Draft genome sequences for Neonectria magnoliae and Neonectria punicea, canker pathogens of Liriodendron tulipifera and Acer saccharum in West Virginia.</title>
        <authorList>
            <person name="Petronek H.M."/>
            <person name="Kasson M.T."/>
            <person name="Metheny A.M."/>
            <person name="Stauder C.M."/>
            <person name="Lovett B."/>
            <person name="Lynch S.C."/>
            <person name="Garnas J.R."/>
            <person name="Kasson L.R."/>
            <person name="Stajich J.E."/>
        </authorList>
    </citation>
    <scope>NUCLEOTIDE SEQUENCE [LARGE SCALE GENOMIC DNA]</scope>
    <source>
        <strain evidence="2 3">NRRL 64651</strain>
    </source>
</reference>
<accession>A0ABR1H6V2</accession>
<sequence length="217" mass="23990">MRPFHFNKGSAFQSSGLGVYPPVCMPSDLYRSIIFCTTKPKAKGEPDDADTRPMARRSPSGKQQARQTASELTTPQDPARIRKRVLVAKSSPARTMSQAVLTDRAKGSEYAPDTRRMDGLTSRHSCTGSLRIHAPSTKYGVHRTSYTVRQVKSRRSRWIQGVDFRPGMLVLPQTARPIGTLDEERTAGCHHNRAVELSLWGEGEPGSGKVRDLRGAT</sequence>
<organism evidence="2 3">
    <name type="scientific">Neonectria magnoliae</name>
    <dbReference type="NCBI Taxonomy" id="2732573"/>
    <lineage>
        <taxon>Eukaryota</taxon>
        <taxon>Fungi</taxon>
        <taxon>Dikarya</taxon>
        <taxon>Ascomycota</taxon>
        <taxon>Pezizomycotina</taxon>
        <taxon>Sordariomycetes</taxon>
        <taxon>Hypocreomycetidae</taxon>
        <taxon>Hypocreales</taxon>
        <taxon>Nectriaceae</taxon>
        <taxon>Neonectria</taxon>
    </lineage>
</organism>
<feature type="compositionally biased region" description="Basic and acidic residues" evidence="1">
    <location>
        <begin position="103"/>
        <end position="118"/>
    </location>
</feature>
<evidence type="ECO:0000313" key="2">
    <source>
        <dbReference type="EMBL" id="KAK7416841.1"/>
    </source>
</evidence>
<comment type="caution">
    <text evidence="2">The sequence shown here is derived from an EMBL/GenBank/DDBJ whole genome shotgun (WGS) entry which is preliminary data.</text>
</comment>
<protein>
    <submittedName>
        <fullName evidence="2">Uncharacterized protein</fullName>
    </submittedName>
</protein>
<evidence type="ECO:0000313" key="3">
    <source>
        <dbReference type="Proteomes" id="UP001498421"/>
    </source>
</evidence>
<dbReference type="Proteomes" id="UP001498421">
    <property type="component" value="Unassembled WGS sequence"/>
</dbReference>
<keyword evidence="3" id="KW-1185">Reference proteome</keyword>
<evidence type="ECO:0000256" key="1">
    <source>
        <dbReference type="SAM" id="MobiDB-lite"/>
    </source>
</evidence>
<dbReference type="EMBL" id="JAZAVK010000199">
    <property type="protein sequence ID" value="KAK7416841.1"/>
    <property type="molecule type" value="Genomic_DNA"/>
</dbReference>
<gene>
    <name evidence="2" type="ORF">QQZ08_011864</name>
</gene>
<feature type="region of interest" description="Disordered" evidence="1">
    <location>
        <begin position="99"/>
        <end position="126"/>
    </location>
</feature>
<feature type="compositionally biased region" description="Basic and acidic residues" evidence="1">
    <location>
        <begin position="42"/>
        <end position="53"/>
    </location>
</feature>